<dbReference type="InterPro" id="IPR029044">
    <property type="entry name" value="Nucleotide-diphossugar_trans"/>
</dbReference>
<dbReference type="PANTHER" id="PTHR31834:SF1">
    <property type="entry name" value="INITIATION-SPECIFIC ALPHA-1,6-MANNOSYLTRANSFERASE"/>
    <property type="match status" value="1"/>
</dbReference>
<evidence type="ECO:0000313" key="4">
    <source>
        <dbReference type="Proteomes" id="UP000322245"/>
    </source>
</evidence>
<accession>A0A5D3ATM9</accession>
<keyword evidence="4" id="KW-1185">Reference proteome</keyword>
<evidence type="ECO:0008006" key="5">
    <source>
        <dbReference type="Google" id="ProtNLM"/>
    </source>
</evidence>
<comment type="caution">
    <text evidence="3">The sequence shown here is derived from an EMBL/GenBank/DDBJ whole genome shotgun (WGS) entry which is preliminary data.</text>
</comment>
<dbReference type="InterPro" id="IPR039367">
    <property type="entry name" value="Och1-like"/>
</dbReference>
<dbReference type="Gene3D" id="3.90.550.20">
    <property type="match status" value="1"/>
</dbReference>
<sequence length="545" mass="61373">MVRLFTPRSLLRFNTPAKLLLVLFALVFYLSFSFSTSHPPSIFTDAETRKQIRNAPLSELVNLYEQVRHGALQAKGFNGTVCAESIKAPKTLPDGTSNLDPDVEVYTGRLRGFIDNYLQQAPAHIHIAARNTLKSLIKRESPRYRDGSFPAKVWATHPAGIKGVQLGFELWGKLLPFPLPPSLANQISVDKDVDFLQLARDGQDWDVEVPDDDGLDRIMSEWTGQKLQRGIPGEGKWSELWGGLEMGVLRADVFRYTSMLVAGGVYSDSDTMPISHPFLWGLHAPSNIINPDLELLAELIVNHGGPKFPPNTRPPRIDSRSLPQHNSSYTPPYPGIERRSPVYVSIPNPSTILNPRISMVIAIEWDNKIGRTLGMWRQWTWSRFTESSKYPRNIEFVQNLLVAKPFHPIMLDTVATIAQLVESGEAKSLRPASHLLELTGPGPFTDAVLRYLLVQYGVTPKDLRALRGPVRIGDILILQEEAWHAPFEAIKQLWEYVESLHLKLGTNRHGRFSPWLFGLGWKDWKSGGVKVAYHGLTGIWKDKDY</sequence>
<feature type="compositionally biased region" description="Polar residues" evidence="2">
    <location>
        <begin position="321"/>
        <end position="330"/>
    </location>
</feature>
<dbReference type="GO" id="GO:0000136">
    <property type="term" value="C:mannan polymerase complex"/>
    <property type="evidence" value="ECO:0007669"/>
    <property type="project" value="TreeGrafter"/>
</dbReference>
<feature type="region of interest" description="Disordered" evidence="2">
    <location>
        <begin position="307"/>
        <end position="331"/>
    </location>
</feature>
<dbReference type="EMBL" id="NIDF01000070">
    <property type="protein sequence ID" value="TYJ54048.1"/>
    <property type="molecule type" value="Genomic_DNA"/>
</dbReference>
<name>A0A5D3ATM9_9TREE</name>
<dbReference type="Proteomes" id="UP000322245">
    <property type="component" value="Unassembled WGS sequence"/>
</dbReference>
<proteinExistence type="inferred from homology"/>
<organism evidence="3 4">
    <name type="scientific">Cryptococcus floricola</name>
    <dbReference type="NCBI Taxonomy" id="2591691"/>
    <lineage>
        <taxon>Eukaryota</taxon>
        <taxon>Fungi</taxon>
        <taxon>Dikarya</taxon>
        <taxon>Basidiomycota</taxon>
        <taxon>Agaricomycotina</taxon>
        <taxon>Tremellomycetes</taxon>
        <taxon>Tremellales</taxon>
        <taxon>Cryptococcaceae</taxon>
        <taxon>Cryptococcus</taxon>
    </lineage>
</organism>
<comment type="similarity">
    <text evidence="1">Belongs to the glycosyltransferase 32 family.</text>
</comment>
<protein>
    <recommendedName>
        <fullName evidence="5">Alpha-1,6-mannosyltransferase</fullName>
    </recommendedName>
</protein>
<reference evidence="3 4" key="1">
    <citation type="submission" date="2017-05" db="EMBL/GenBank/DDBJ databases">
        <title>The Genome Sequence of Tsuchiyaea wingfieldii DSM 27421.</title>
        <authorList>
            <person name="Cuomo C."/>
            <person name="Passer A."/>
            <person name="Billmyre B."/>
            <person name="Heitman J."/>
        </authorList>
    </citation>
    <scope>NUCLEOTIDE SEQUENCE [LARGE SCALE GENOMIC DNA]</scope>
    <source>
        <strain evidence="3 4">DSM 27421</strain>
    </source>
</reference>
<dbReference type="SUPFAM" id="SSF53448">
    <property type="entry name" value="Nucleotide-diphospho-sugar transferases"/>
    <property type="match status" value="1"/>
</dbReference>
<dbReference type="AlphaFoldDB" id="A0A5D3ATM9"/>
<evidence type="ECO:0000256" key="2">
    <source>
        <dbReference type="SAM" id="MobiDB-lite"/>
    </source>
</evidence>
<dbReference type="Pfam" id="PF04488">
    <property type="entry name" value="Gly_transf_sug"/>
    <property type="match status" value="1"/>
</dbReference>
<dbReference type="GO" id="GO:0000009">
    <property type="term" value="F:alpha-1,6-mannosyltransferase activity"/>
    <property type="evidence" value="ECO:0007669"/>
    <property type="project" value="InterPro"/>
</dbReference>
<evidence type="ECO:0000256" key="1">
    <source>
        <dbReference type="ARBA" id="ARBA00009003"/>
    </source>
</evidence>
<dbReference type="PANTHER" id="PTHR31834">
    <property type="entry name" value="INITIATION-SPECIFIC ALPHA-1,6-MANNOSYLTRANSFERASE"/>
    <property type="match status" value="1"/>
</dbReference>
<gene>
    <name evidence="3" type="ORF">B9479_005312</name>
</gene>
<dbReference type="InterPro" id="IPR007577">
    <property type="entry name" value="GlycoTrfase_DXD_sugar-bd_CS"/>
</dbReference>
<dbReference type="GO" id="GO:0006487">
    <property type="term" value="P:protein N-linked glycosylation"/>
    <property type="evidence" value="ECO:0007669"/>
    <property type="project" value="TreeGrafter"/>
</dbReference>
<evidence type="ECO:0000313" key="3">
    <source>
        <dbReference type="EMBL" id="TYJ54048.1"/>
    </source>
</evidence>